<protein>
    <submittedName>
        <fullName evidence="2">Uncharacterized protein</fullName>
    </submittedName>
</protein>
<organism evidence="2 3">
    <name type="scientific">Portunus trituberculatus</name>
    <name type="common">Swimming crab</name>
    <name type="synonym">Neptunus trituberculatus</name>
    <dbReference type="NCBI Taxonomy" id="210409"/>
    <lineage>
        <taxon>Eukaryota</taxon>
        <taxon>Metazoa</taxon>
        <taxon>Ecdysozoa</taxon>
        <taxon>Arthropoda</taxon>
        <taxon>Crustacea</taxon>
        <taxon>Multicrustacea</taxon>
        <taxon>Malacostraca</taxon>
        <taxon>Eumalacostraca</taxon>
        <taxon>Eucarida</taxon>
        <taxon>Decapoda</taxon>
        <taxon>Pleocyemata</taxon>
        <taxon>Brachyura</taxon>
        <taxon>Eubrachyura</taxon>
        <taxon>Portunoidea</taxon>
        <taxon>Portunidae</taxon>
        <taxon>Portuninae</taxon>
        <taxon>Portunus</taxon>
    </lineage>
</organism>
<reference evidence="2 3" key="1">
    <citation type="submission" date="2019-05" db="EMBL/GenBank/DDBJ databases">
        <title>Another draft genome of Portunus trituberculatus and its Hox gene families provides insights of decapod evolution.</title>
        <authorList>
            <person name="Jeong J.-H."/>
            <person name="Song I."/>
            <person name="Kim S."/>
            <person name="Choi T."/>
            <person name="Kim D."/>
            <person name="Ryu S."/>
            <person name="Kim W."/>
        </authorList>
    </citation>
    <scope>NUCLEOTIDE SEQUENCE [LARGE SCALE GENOMIC DNA]</scope>
    <source>
        <tissue evidence="2">Muscle</tissue>
    </source>
</reference>
<dbReference type="Proteomes" id="UP000324222">
    <property type="component" value="Unassembled WGS sequence"/>
</dbReference>
<evidence type="ECO:0000313" key="2">
    <source>
        <dbReference type="EMBL" id="MPC92546.1"/>
    </source>
</evidence>
<gene>
    <name evidence="2" type="ORF">E2C01_087641</name>
</gene>
<keyword evidence="3" id="KW-1185">Reference proteome</keyword>
<comment type="caution">
    <text evidence="2">The sequence shown here is derived from an EMBL/GenBank/DDBJ whole genome shotgun (WGS) entry which is preliminary data.</text>
</comment>
<name>A0A5B7JEL6_PORTR</name>
<feature type="compositionally biased region" description="Basic and acidic residues" evidence="1">
    <location>
        <begin position="23"/>
        <end position="34"/>
    </location>
</feature>
<dbReference type="EMBL" id="VSRR010091643">
    <property type="protein sequence ID" value="MPC92546.1"/>
    <property type="molecule type" value="Genomic_DNA"/>
</dbReference>
<proteinExistence type="predicted"/>
<feature type="compositionally biased region" description="Acidic residues" evidence="1">
    <location>
        <begin position="133"/>
        <end position="149"/>
    </location>
</feature>
<feature type="region of interest" description="Disordered" evidence="1">
    <location>
        <begin position="21"/>
        <end position="149"/>
    </location>
</feature>
<dbReference type="AlphaFoldDB" id="A0A5B7JEL6"/>
<evidence type="ECO:0000313" key="3">
    <source>
        <dbReference type="Proteomes" id="UP000324222"/>
    </source>
</evidence>
<sequence>MKNNYKQPPCAVVHRRLKGVKCSAEDKGGRHEPYHGAVLTPPPPNSPPGAGKGGTPGAAEGESARPAQTNGIQGVSGAARQRKDLTGSTKRTPSPLHPVTPHPGTHSWGDVSHVLHPFPGSVSPTWGHLHQLEEEEEEEKEEEEEEEEK</sequence>
<evidence type="ECO:0000256" key="1">
    <source>
        <dbReference type="SAM" id="MobiDB-lite"/>
    </source>
</evidence>
<accession>A0A5B7JEL6</accession>